<name>A0ABU3LGL1_9FLAO</name>
<dbReference type="InterPro" id="IPR007372">
    <property type="entry name" value="Lipid/polyisoprenoid-bd_YceI"/>
</dbReference>
<accession>A0ABU3LGL1</accession>
<evidence type="ECO:0000313" key="3">
    <source>
        <dbReference type="Proteomes" id="UP001257277"/>
    </source>
</evidence>
<feature type="domain" description="Lipid/polyisoprenoid-binding YceI-like" evidence="1">
    <location>
        <begin position="55"/>
        <end position="203"/>
    </location>
</feature>
<comment type="caution">
    <text evidence="2">The sequence shown here is derived from an EMBL/GenBank/DDBJ whole genome shotgun (WGS) entry which is preliminary data.</text>
</comment>
<evidence type="ECO:0000313" key="2">
    <source>
        <dbReference type="EMBL" id="MDT7832859.1"/>
    </source>
</evidence>
<keyword evidence="3" id="KW-1185">Reference proteome</keyword>
<dbReference type="Pfam" id="PF04264">
    <property type="entry name" value="YceI"/>
    <property type="match status" value="1"/>
</dbReference>
<dbReference type="PROSITE" id="PS51257">
    <property type="entry name" value="PROKAR_LIPOPROTEIN"/>
    <property type="match status" value="1"/>
</dbReference>
<evidence type="ECO:0000259" key="1">
    <source>
        <dbReference type="Pfam" id="PF04264"/>
    </source>
</evidence>
<dbReference type="SUPFAM" id="SSF101874">
    <property type="entry name" value="YceI-like"/>
    <property type="match status" value="1"/>
</dbReference>
<sequence>MKKLITLFIVIAATTFFVSCKSEKKEKSKETKEVKKSTAAFVLANADHKIDWVAYKTTDKVAVKGKFKEVKITSGGEGNSAKEAINNAEFSIPVSSIFTSDSSRDFKIRKYFFGVMNNTKLLSGKFTLENDSIGSVNLTMNGVSTDLLFTYKITGKQFTMQATMDVLNWNAQSSIDSLNMACKDLHKGLDGVSKTWTEVALNISSTFK</sequence>
<dbReference type="Gene3D" id="2.40.128.110">
    <property type="entry name" value="Lipid/polyisoprenoid-binding, YceI-like"/>
    <property type="match status" value="1"/>
</dbReference>
<organism evidence="2 3">
    <name type="scientific">Asprobacillus argus</name>
    <dbReference type="NCBI Taxonomy" id="3076534"/>
    <lineage>
        <taxon>Bacteria</taxon>
        <taxon>Pseudomonadati</taxon>
        <taxon>Bacteroidota</taxon>
        <taxon>Flavobacteriia</taxon>
        <taxon>Flavobacteriales</taxon>
        <taxon>Flavobacteriaceae</taxon>
        <taxon>Asprobacillus</taxon>
    </lineage>
</organism>
<dbReference type="RefSeq" id="WP_349242112.1">
    <property type="nucleotide sequence ID" value="NZ_JAVTTO010000004.1"/>
</dbReference>
<dbReference type="Proteomes" id="UP001257277">
    <property type="component" value="Unassembled WGS sequence"/>
</dbReference>
<protein>
    <submittedName>
        <fullName evidence="2">YceI family protein</fullName>
    </submittedName>
</protein>
<gene>
    <name evidence="2" type="ORF">RQM59_10745</name>
</gene>
<proteinExistence type="predicted"/>
<reference evidence="2 3" key="1">
    <citation type="submission" date="2023-09" db="EMBL/GenBank/DDBJ databases">
        <title>Novel taxa isolated from Blanes Bay.</title>
        <authorList>
            <person name="Rey-Velasco X."/>
            <person name="Lucena T."/>
        </authorList>
    </citation>
    <scope>NUCLEOTIDE SEQUENCE [LARGE SCALE GENOMIC DNA]</scope>
    <source>
        <strain evidence="2 3">S356</strain>
    </source>
</reference>
<dbReference type="EMBL" id="JAVTTO010000004">
    <property type="protein sequence ID" value="MDT7832859.1"/>
    <property type="molecule type" value="Genomic_DNA"/>
</dbReference>
<dbReference type="InterPro" id="IPR036761">
    <property type="entry name" value="TTHA0802/YceI-like_sf"/>
</dbReference>